<feature type="region of interest" description="Disordered" evidence="1">
    <location>
        <begin position="338"/>
        <end position="486"/>
    </location>
</feature>
<feature type="domain" description="PH" evidence="2">
    <location>
        <begin position="1495"/>
        <end position="1596"/>
    </location>
</feature>
<evidence type="ECO:0000259" key="2">
    <source>
        <dbReference type="PROSITE" id="PS50003"/>
    </source>
</evidence>
<dbReference type="PANTHER" id="PTHR47644">
    <property type="entry name" value="AGAP008221-PA"/>
    <property type="match status" value="1"/>
</dbReference>
<dbReference type="PANTHER" id="PTHR47644:SF1">
    <property type="entry name" value="PDZ DOMAIN-CONTAINING PROTEIN"/>
    <property type="match status" value="1"/>
</dbReference>
<proteinExistence type="predicted"/>
<feature type="compositionally biased region" description="Basic and acidic residues" evidence="1">
    <location>
        <begin position="1080"/>
        <end position="1093"/>
    </location>
</feature>
<feature type="compositionally biased region" description="Polar residues" evidence="1">
    <location>
        <begin position="355"/>
        <end position="385"/>
    </location>
</feature>
<dbReference type="PROSITE" id="PS50003">
    <property type="entry name" value="PH_DOMAIN"/>
    <property type="match status" value="2"/>
</dbReference>
<evidence type="ECO:0000313" key="4">
    <source>
        <dbReference type="EMBL" id="CAD7443410.1"/>
    </source>
</evidence>
<accession>A0A7R9EYL3</accession>
<dbReference type="EMBL" id="OD566130">
    <property type="protein sequence ID" value="CAD7443410.1"/>
    <property type="molecule type" value="Genomic_DNA"/>
</dbReference>
<protein>
    <submittedName>
        <fullName evidence="4">Uncharacterized protein</fullName>
    </submittedName>
</protein>
<evidence type="ECO:0000259" key="3">
    <source>
        <dbReference type="PROSITE" id="PS50106"/>
    </source>
</evidence>
<dbReference type="SUPFAM" id="SSF50729">
    <property type="entry name" value="PH domain-like"/>
    <property type="match status" value="2"/>
</dbReference>
<name>A0A7R9EYL3_9NEOP</name>
<feature type="domain" description="PDZ" evidence="3">
    <location>
        <begin position="1403"/>
        <end position="1481"/>
    </location>
</feature>
<feature type="compositionally biased region" description="Low complexity" evidence="1">
    <location>
        <begin position="449"/>
        <end position="458"/>
    </location>
</feature>
<evidence type="ECO:0000256" key="1">
    <source>
        <dbReference type="SAM" id="MobiDB-lite"/>
    </source>
</evidence>
<feature type="region of interest" description="Disordered" evidence="1">
    <location>
        <begin position="888"/>
        <end position="908"/>
    </location>
</feature>
<feature type="compositionally biased region" description="Basic and acidic residues" evidence="1">
    <location>
        <begin position="514"/>
        <end position="525"/>
    </location>
</feature>
<dbReference type="Gene3D" id="2.30.29.30">
    <property type="entry name" value="Pleckstrin-homology domain (PH domain)/Phosphotyrosine-binding domain (PTB)"/>
    <property type="match status" value="2"/>
</dbReference>
<dbReference type="Pfam" id="PF00169">
    <property type="entry name" value="PH"/>
    <property type="match status" value="2"/>
</dbReference>
<dbReference type="InterPro" id="IPR011993">
    <property type="entry name" value="PH-like_dom_sf"/>
</dbReference>
<feature type="compositionally biased region" description="Polar residues" evidence="1">
    <location>
        <begin position="257"/>
        <end position="289"/>
    </location>
</feature>
<feature type="compositionally biased region" description="Gly residues" evidence="1">
    <location>
        <begin position="300"/>
        <end position="313"/>
    </location>
</feature>
<dbReference type="PROSITE" id="PS50106">
    <property type="entry name" value="PDZ"/>
    <property type="match status" value="1"/>
</dbReference>
<feature type="region of interest" description="Disordered" evidence="1">
    <location>
        <begin position="757"/>
        <end position="875"/>
    </location>
</feature>
<feature type="region of interest" description="Disordered" evidence="1">
    <location>
        <begin position="120"/>
        <end position="320"/>
    </location>
</feature>
<dbReference type="Gene3D" id="2.30.42.10">
    <property type="match status" value="1"/>
</dbReference>
<feature type="compositionally biased region" description="Basic and acidic residues" evidence="1">
    <location>
        <begin position="570"/>
        <end position="594"/>
    </location>
</feature>
<feature type="domain" description="PH" evidence="2">
    <location>
        <begin position="1659"/>
        <end position="1693"/>
    </location>
</feature>
<dbReference type="SUPFAM" id="SSF50156">
    <property type="entry name" value="PDZ domain-like"/>
    <property type="match status" value="1"/>
</dbReference>
<dbReference type="InterPro" id="IPR001849">
    <property type="entry name" value="PH_domain"/>
</dbReference>
<gene>
    <name evidence="4" type="ORF">TBIB3V08_LOCUS5818</name>
</gene>
<feature type="compositionally biased region" description="Basic residues" evidence="1">
    <location>
        <begin position="612"/>
        <end position="631"/>
    </location>
</feature>
<dbReference type="InterPro" id="IPR001478">
    <property type="entry name" value="PDZ"/>
</dbReference>
<dbReference type="SMART" id="SM00233">
    <property type="entry name" value="PH"/>
    <property type="match status" value="2"/>
</dbReference>
<sequence length="1835" mass="201553">MEHLPVPSDMGICDEEEEEDGVCEREQEMLEKNGDISSTIVSLAQRSSPFASSDSLANDVKDHSDSIWNESQATVLHADSDNNGTGISCSDLSSLSALCPAVLSLTPSSRRKQLLLLQHQQRSSMDTEALDEEFDASQVPQGPPSPRLRVEGPQYPRPTFSVTTPSQDEPTEPDDAVVPNKRPSPLAEKLERVVTKPPRDVVMSPSQSRRALRRRRSPAGYRTPDSSTEQHSLESIDSLTRNNGSTADLLLGRTDSGKTGTDISETSTTEDYVTANDNNSGTDTSSRRSVSYHLPKDRGGGQGAAGVGGGSAGAGDCSSFESASSMYSLTRGELNSDELAQVCCSPPPIMEENSSDVPTTPQLESEDNQASTTPRVSIDMTTAQKKGSGHEGTSPSGDSSSSSGSYSVEGSSNDLDKLPPSTISPAPSADKNRHRAKGGSVSDEEHSGHYSSSGYYESPADGEEEAEGYNLGRSRTPALPEHRWKDNIRMNLKERGCKEVDWIELAQDMVRVSGGERREWTEEEKRKKKNAFKLDFSPNMDKEEIILQPTAHHHKHKDSSSETWSRRSSAKSDRSSGKSDRSSGKSERSGRSEAIRTPTRSPPDSEGSRKTTPSRRGKSRSRSPVQHHRRVPSTLPGVAQAIAKKAHRDKSDKEPITPGMVRSPAMHEGFRTEDWGTLQRTTPVHTPEEAAPVSANNIGTCQLVLQLYEQQHVDHIRGCVEHRMSPVKVWNALQPNNSHLPGDIAGYETVLAENKAPGVGEEVQQPPLKVYSKPISDNRTRRRSGSTEEKSAGSAATLARRRSSIPAKSPGSGLGEGTGGEDASAQSLVPKGSRLSPHRYSRSPASSPSRRLKSKGSPKMIADSSSKGTISPDSTRLKALSAESLRSVSPGSDSVFYSESADHSSNAANLTDNQGVLCHHCGREVDKSTLSGVEDGEGPCERVETEQPDIVQPPAGFADSPEGPRGMKPSSGRLYKKLEKRFRSEDRGGHGERRHHSRFRCEGVRAKSEERGKEDRVKVRPLARSTDASMEVLKTADSSPNMARDNSVSDLLTDDEEDQDTGIIIIIIIIIIINSLQPKPDTRADDKDDKSGDNAESTSIGVTRRGSSESTGSEKDFRRKYQAITHRMVHRKSSVEMYKRLQSKSFGPPRAALSRQGALSRHCWRSPQLSALTLHNMMKLNYLLQYLHGFKFLLLQQTGLLKTGILGFESQLCLVKVASHPPSRYKTDTSCCVHTSLHQALENILHQMLMVWCKQTLAIKVVSGENDAKIKIKVGSHRVKCTTHDLIVCVLTQWELMVKNPSIVHNFYRWCSYIIHLGVELTTPSDVYSHLNKSGSGPDAFVVTRRNPRRQLSDNPYKNDDISSALLPPLCGLMFRVSGYRSRSPGFDLGCFQPYFEAVECDKTVVVRRESGEFGFRIHGSRPVVVSAIEPDTPAETSGLEVGDIVISVNSVNVLEASHSEVVKLAHAGSDTLQLEVARTCNVLTPIVREPGAGSPLYSGYLWKLRTCDSGNNNRKWIERWFCLKRDNCLYYYKNDNESQPLGALMLANYTATRTPDSGRPYSFQVLRKGAAGLHLAADGEESATRWLAVVSHSIERNAQVSEWTNRNEGGGIAEIISNTSVCDLYVGLSSRNLQCMQMDEWLDISKRNLKLSPSAVQQPDCFGYLMKLGEKWKSWKRRYCVLKDACLFFYKDGTSDSALVMIPMINILVTIMIHSQGWCASMDTEFKTPPLAGKGLSLKFFHPNLDNDISTSTLTQRWTRNDGSLPSNTLSTVGLKSADASASDVQLPNTKKAKKLTKKQLRLSFDANAGPPHLEEERKLSLENGHHSYQLLAT</sequence>
<feature type="region of interest" description="Disordered" evidence="1">
    <location>
        <begin position="1079"/>
        <end position="1117"/>
    </location>
</feature>
<organism evidence="4">
    <name type="scientific">Timema bartmani</name>
    <dbReference type="NCBI Taxonomy" id="61472"/>
    <lineage>
        <taxon>Eukaryota</taxon>
        <taxon>Metazoa</taxon>
        <taxon>Ecdysozoa</taxon>
        <taxon>Arthropoda</taxon>
        <taxon>Hexapoda</taxon>
        <taxon>Insecta</taxon>
        <taxon>Pterygota</taxon>
        <taxon>Neoptera</taxon>
        <taxon>Polyneoptera</taxon>
        <taxon>Phasmatodea</taxon>
        <taxon>Timematodea</taxon>
        <taxon>Timematoidea</taxon>
        <taxon>Timematidae</taxon>
        <taxon>Timema</taxon>
    </lineage>
</organism>
<feature type="region of interest" description="Disordered" evidence="1">
    <location>
        <begin position="511"/>
        <end position="664"/>
    </location>
</feature>
<feature type="region of interest" description="Disordered" evidence="1">
    <location>
        <begin position="951"/>
        <end position="975"/>
    </location>
</feature>
<dbReference type="Pfam" id="PF00595">
    <property type="entry name" value="PDZ"/>
    <property type="match status" value="1"/>
</dbReference>
<feature type="compositionally biased region" description="Basic and acidic residues" evidence="1">
    <location>
        <begin position="188"/>
        <end position="199"/>
    </location>
</feature>
<feature type="compositionally biased region" description="Low complexity" evidence="1">
    <location>
        <begin position="392"/>
        <end position="412"/>
    </location>
</feature>
<feature type="compositionally biased region" description="Polar residues" evidence="1">
    <location>
        <begin position="224"/>
        <end position="246"/>
    </location>
</feature>
<dbReference type="SMART" id="SM00228">
    <property type="entry name" value="PDZ"/>
    <property type="match status" value="1"/>
</dbReference>
<feature type="compositionally biased region" description="Polar residues" evidence="1">
    <location>
        <begin position="863"/>
        <end position="874"/>
    </location>
</feature>
<dbReference type="InterPro" id="IPR036034">
    <property type="entry name" value="PDZ_sf"/>
</dbReference>
<reference evidence="4" key="1">
    <citation type="submission" date="2020-11" db="EMBL/GenBank/DDBJ databases">
        <authorList>
            <person name="Tran Van P."/>
        </authorList>
    </citation>
    <scope>NUCLEOTIDE SEQUENCE</scope>
</reference>